<keyword evidence="4" id="KW-0677">Repeat</keyword>
<dbReference type="Gene3D" id="3.40.50.300">
    <property type="entry name" value="P-loop containing nucleotide triphosphate hydrolases"/>
    <property type="match status" value="2"/>
</dbReference>
<keyword evidence="1" id="KW-0813">Transport</keyword>
<dbReference type="PANTHER" id="PTHR43790:SF1">
    <property type="entry name" value="XYLOSE IMPORT ATP-BINDING PROTEIN XYLG"/>
    <property type="match status" value="1"/>
</dbReference>
<keyword evidence="11" id="KW-1185">Reference proteome</keyword>
<gene>
    <name evidence="10" type="ORF">ACFOMH_17165</name>
</gene>
<dbReference type="GO" id="GO:0005524">
    <property type="term" value="F:ATP binding"/>
    <property type="evidence" value="ECO:0007669"/>
    <property type="project" value="UniProtKB-KW"/>
</dbReference>
<dbReference type="Proteomes" id="UP001595721">
    <property type="component" value="Unassembled WGS sequence"/>
</dbReference>
<dbReference type="RefSeq" id="WP_377746027.1">
    <property type="nucleotide sequence ID" value="NZ_JBHRXJ010000016.1"/>
</dbReference>
<evidence type="ECO:0000256" key="3">
    <source>
        <dbReference type="ARBA" id="ARBA00022597"/>
    </source>
</evidence>
<dbReference type="EMBL" id="JBHRXJ010000016">
    <property type="protein sequence ID" value="MFC3529907.1"/>
    <property type="molecule type" value="Genomic_DNA"/>
</dbReference>
<evidence type="ECO:0000256" key="6">
    <source>
        <dbReference type="ARBA" id="ARBA00022840"/>
    </source>
</evidence>
<evidence type="ECO:0000259" key="9">
    <source>
        <dbReference type="PROSITE" id="PS50893"/>
    </source>
</evidence>
<evidence type="ECO:0000313" key="11">
    <source>
        <dbReference type="Proteomes" id="UP001595721"/>
    </source>
</evidence>
<keyword evidence="5" id="KW-0547">Nucleotide-binding</keyword>
<dbReference type="InterPro" id="IPR017871">
    <property type="entry name" value="ABC_transporter-like_CS"/>
</dbReference>
<organism evidence="10 11">
    <name type="scientific">Paracoccus mangrovi</name>
    <dbReference type="NCBI Taxonomy" id="1715645"/>
    <lineage>
        <taxon>Bacteria</taxon>
        <taxon>Pseudomonadati</taxon>
        <taxon>Pseudomonadota</taxon>
        <taxon>Alphaproteobacteria</taxon>
        <taxon>Rhodobacterales</taxon>
        <taxon>Paracoccaceae</taxon>
        <taxon>Paracoccus</taxon>
    </lineage>
</organism>
<dbReference type="Pfam" id="PF00005">
    <property type="entry name" value="ABC_tran"/>
    <property type="match status" value="2"/>
</dbReference>
<dbReference type="SUPFAM" id="SSF52540">
    <property type="entry name" value="P-loop containing nucleoside triphosphate hydrolases"/>
    <property type="match status" value="2"/>
</dbReference>
<protein>
    <submittedName>
        <fullName evidence="10">Sugar ABC transporter ATP-binding protein</fullName>
    </submittedName>
</protein>
<reference evidence="11" key="1">
    <citation type="journal article" date="2019" name="Int. J. Syst. Evol. Microbiol.">
        <title>The Global Catalogue of Microorganisms (GCM) 10K type strain sequencing project: providing services to taxonomists for standard genome sequencing and annotation.</title>
        <authorList>
            <consortium name="The Broad Institute Genomics Platform"/>
            <consortium name="The Broad Institute Genome Sequencing Center for Infectious Disease"/>
            <person name="Wu L."/>
            <person name="Ma J."/>
        </authorList>
    </citation>
    <scope>NUCLEOTIDE SEQUENCE [LARGE SCALE GENOMIC DNA]</scope>
    <source>
        <strain evidence="11">KCTC 42899</strain>
    </source>
</reference>
<dbReference type="PANTHER" id="PTHR43790">
    <property type="entry name" value="CARBOHYDRATE TRANSPORT ATP-BINDING PROTEIN MG119-RELATED"/>
    <property type="match status" value="1"/>
</dbReference>
<proteinExistence type="predicted"/>
<keyword evidence="8" id="KW-0472">Membrane</keyword>
<dbReference type="InterPro" id="IPR050107">
    <property type="entry name" value="ABC_carbohydrate_import_ATPase"/>
</dbReference>
<dbReference type="PROSITE" id="PS00211">
    <property type="entry name" value="ABC_TRANSPORTER_1"/>
    <property type="match status" value="1"/>
</dbReference>
<evidence type="ECO:0000256" key="8">
    <source>
        <dbReference type="ARBA" id="ARBA00023136"/>
    </source>
</evidence>
<sequence>MAGNGGESFALRLKGVSKVFGGVKALDHVDFDVRAGEVHCLAGENGCGKSTLIKIVAGVYRPESAELIELFGEKLEAINPVVARAKGVSVIWQDLALFPNMSVAENIAFDDLVGLRPRGVDYATMKTRAAAVLARLGVTLDLAAPLESLPIAQRQVVAIARALMNDARLIFMDEPTASLTQAETDRLLDIVRKLSADGVAVVFVSHRLAEVLDIAERVTVVRDGKLVGVYPTEGMTQARLGELMTGHVLEDKVVATDRSAAPVVFEAQGLSLPGQFEGIDLTIRAGEVVGLIGLIGAGRTELAHAMIGMSQPTAGSARLNGAAYRPGSIREAIAKGLAYVSEDRLQLGLLQKQSIADNAAIAVLNRLLDRFRLISLADKYALIAGWGKKLGIKMGAPDNPISTLSGGNQQKVVLAKWLATEPKLIILDSPTVGVDVGARAGIFRIVRDLADQGLAILLISDEVTEVLYNSDRVLHMAHGRLVGSYDPRTTSVQELEAAIYA</sequence>
<dbReference type="CDD" id="cd03215">
    <property type="entry name" value="ABC_Carb_Monos_II"/>
    <property type="match status" value="1"/>
</dbReference>
<feature type="domain" description="ABC transporter" evidence="9">
    <location>
        <begin position="11"/>
        <end position="248"/>
    </location>
</feature>
<keyword evidence="2" id="KW-1003">Cell membrane</keyword>
<evidence type="ECO:0000313" key="10">
    <source>
        <dbReference type="EMBL" id="MFC3529907.1"/>
    </source>
</evidence>
<keyword evidence="6 10" id="KW-0067">ATP-binding</keyword>
<dbReference type="InterPro" id="IPR003439">
    <property type="entry name" value="ABC_transporter-like_ATP-bd"/>
</dbReference>
<comment type="caution">
    <text evidence="10">The sequence shown here is derived from an EMBL/GenBank/DDBJ whole genome shotgun (WGS) entry which is preliminary data.</text>
</comment>
<evidence type="ECO:0000256" key="1">
    <source>
        <dbReference type="ARBA" id="ARBA00022448"/>
    </source>
</evidence>
<evidence type="ECO:0000256" key="5">
    <source>
        <dbReference type="ARBA" id="ARBA00022741"/>
    </source>
</evidence>
<dbReference type="SMART" id="SM00382">
    <property type="entry name" value="AAA"/>
    <property type="match status" value="2"/>
</dbReference>
<evidence type="ECO:0000256" key="4">
    <source>
        <dbReference type="ARBA" id="ARBA00022737"/>
    </source>
</evidence>
<feature type="domain" description="ABC transporter" evidence="9">
    <location>
        <begin position="248"/>
        <end position="501"/>
    </location>
</feature>
<evidence type="ECO:0000256" key="2">
    <source>
        <dbReference type="ARBA" id="ARBA00022475"/>
    </source>
</evidence>
<name>A0ABV7R9S0_9RHOB</name>
<accession>A0ABV7R9S0</accession>
<dbReference type="InterPro" id="IPR027417">
    <property type="entry name" value="P-loop_NTPase"/>
</dbReference>
<keyword evidence="3" id="KW-0762">Sugar transport</keyword>
<evidence type="ECO:0000256" key="7">
    <source>
        <dbReference type="ARBA" id="ARBA00022967"/>
    </source>
</evidence>
<dbReference type="InterPro" id="IPR003593">
    <property type="entry name" value="AAA+_ATPase"/>
</dbReference>
<dbReference type="CDD" id="cd03216">
    <property type="entry name" value="ABC_Carb_Monos_I"/>
    <property type="match status" value="1"/>
</dbReference>
<keyword evidence="7" id="KW-1278">Translocase</keyword>
<dbReference type="PROSITE" id="PS50893">
    <property type="entry name" value="ABC_TRANSPORTER_2"/>
    <property type="match status" value="2"/>
</dbReference>